<dbReference type="InterPro" id="IPR000182">
    <property type="entry name" value="GNAT_dom"/>
</dbReference>
<dbReference type="Proteomes" id="UP000289555">
    <property type="component" value="Chromosome"/>
</dbReference>
<feature type="domain" description="N-acetyltransferase" evidence="1">
    <location>
        <begin position="23"/>
        <end position="154"/>
    </location>
</feature>
<reference evidence="3" key="1">
    <citation type="journal article" date="2019" name="Microbiol. Resour. Announc.">
        <title>Complete Genome Sequence of Halomonas olivaria, a Moderately Halophilic Bacterium Isolated from Olive Processing Effluents, Obtained by Nanopore Sequencing.</title>
        <authorList>
            <person name="Nagata S."/>
            <person name="Ii K.M."/>
            <person name="Tsukimi T."/>
            <person name="Miura M.C."/>
            <person name="Galipon J."/>
            <person name="Arakawa K."/>
        </authorList>
    </citation>
    <scope>NUCLEOTIDE SEQUENCE [LARGE SCALE GENOMIC DNA]</scope>
    <source>
        <strain evidence="3">TYRC17</strain>
    </source>
</reference>
<protein>
    <submittedName>
        <fullName evidence="2">N-acetyltransferase</fullName>
    </submittedName>
</protein>
<accession>A0ABN5X3Y1</accession>
<dbReference type="InterPro" id="IPR016181">
    <property type="entry name" value="Acyl_CoA_acyltransferase"/>
</dbReference>
<dbReference type="PANTHER" id="PTHR47237:SF2">
    <property type="entry name" value="BLL4206 PROTEIN"/>
    <property type="match status" value="1"/>
</dbReference>
<dbReference type="InterPro" id="IPR052729">
    <property type="entry name" value="Acyl/Acetyltrans_Enzymes"/>
</dbReference>
<dbReference type="InterPro" id="IPR041496">
    <property type="entry name" value="YitH/HolE_GNAT"/>
</dbReference>
<dbReference type="Pfam" id="PF13673">
    <property type="entry name" value="Acetyltransf_10"/>
    <property type="match status" value="1"/>
</dbReference>
<dbReference type="PANTHER" id="PTHR47237">
    <property type="entry name" value="SLL0310 PROTEIN"/>
    <property type="match status" value="1"/>
</dbReference>
<dbReference type="PROSITE" id="PS51186">
    <property type="entry name" value="GNAT"/>
    <property type="match status" value="1"/>
</dbReference>
<gene>
    <name evidence="2" type="ORF">HORIV_63950</name>
</gene>
<dbReference type="Gene3D" id="3.40.630.90">
    <property type="match status" value="1"/>
</dbReference>
<organism evidence="2 3">
    <name type="scientific">Vreelandella olivaria</name>
    <dbReference type="NCBI Taxonomy" id="390919"/>
    <lineage>
        <taxon>Bacteria</taxon>
        <taxon>Pseudomonadati</taxon>
        <taxon>Pseudomonadota</taxon>
        <taxon>Gammaproteobacteria</taxon>
        <taxon>Oceanospirillales</taxon>
        <taxon>Halomonadaceae</taxon>
        <taxon>Vreelandella</taxon>
    </lineage>
</organism>
<dbReference type="SUPFAM" id="SSF55729">
    <property type="entry name" value="Acyl-CoA N-acyltransferases (Nat)"/>
    <property type="match status" value="1"/>
</dbReference>
<proteinExistence type="predicted"/>
<dbReference type="Pfam" id="PF18014">
    <property type="entry name" value="Acetyltransf_18"/>
    <property type="match status" value="1"/>
</dbReference>
<name>A0ABN5X3Y1_9GAMM</name>
<evidence type="ECO:0000313" key="2">
    <source>
        <dbReference type="EMBL" id="BBI53974.1"/>
    </source>
</evidence>
<evidence type="ECO:0000259" key="1">
    <source>
        <dbReference type="PROSITE" id="PS51186"/>
    </source>
</evidence>
<sequence length="290" mass="31132">MTDSPSMSASLANAPARFERENLTWRTMTVNDLEAAHRLSFKLGWPHRVDDWRQMLEVGEGVVLENVDGELVGTGLCFNQGAVATLGLVVISDEWQGLGLGREMMARLMALAGPRTLMLVATKAGQPLYQKLGFETCNRICQYQGVVTGAPPAPREPGLRPMAASDQAALIALSPDSPAHAVAVQSANRGVVIEKAGVIEGVALKRTYGRGEHIGPILARSAEQAQALVLALLMDAEGDFIRIDLVDPGDDSWLTALGLTCVDQITRMRCGEAVEEEPLTRFGMLTQALG</sequence>
<keyword evidence="3" id="KW-1185">Reference proteome</keyword>
<dbReference type="Gene3D" id="3.40.630.30">
    <property type="match status" value="1"/>
</dbReference>
<evidence type="ECO:0000313" key="3">
    <source>
        <dbReference type="Proteomes" id="UP000289555"/>
    </source>
</evidence>
<dbReference type="EMBL" id="AP019416">
    <property type="protein sequence ID" value="BBI53974.1"/>
    <property type="molecule type" value="Genomic_DNA"/>
</dbReference>
<dbReference type="CDD" id="cd04301">
    <property type="entry name" value="NAT_SF"/>
    <property type="match status" value="1"/>
</dbReference>